<evidence type="ECO:0000256" key="2">
    <source>
        <dbReference type="ARBA" id="ARBA00008974"/>
    </source>
</evidence>
<feature type="transmembrane region" description="Helical" evidence="6">
    <location>
        <begin position="127"/>
        <end position="154"/>
    </location>
</feature>
<dbReference type="Proteomes" id="UP001610334">
    <property type="component" value="Unassembled WGS sequence"/>
</dbReference>
<keyword evidence="3 6" id="KW-0812">Transmembrane</keyword>
<dbReference type="InterPro" id="IPR001248">
    <property type="entry name" value="Pur-cyt_permease"/>
</dbReference>
<comment type="similarity">
    <text evidence="2">Belongs to the purine-cytosine permease (2.A.39) family.</text>
</comment>
<comment type="caution">
    <text evidence="7">The sequence shown here is derived from an EMBL/GenBank/DDBJ whole genome shotgun (WGS) entry which is preliminary data.</text>
</comment>
<evidence type="ECO:0000313" key="7">
    <source>
        <dbReference type="EMBL" id="KAL2817562.1"/>
    </source>
</evidence>
<feature type="transmembrane region" description="Helical" evidence="6">
    <location>
        <begin position="174"/>
        <end position="194"/>
    </location>
</feature>
<dbReference type="PANTHER" id="PTHR30618:SF0">
    <property type="entry name" value="PURINE-URACIL PERMEASE NCS1"/>
    <property type="match status" value="1"/>
</dbReference>
<dbReference type="CDD" id="cd11482">
    <property type="entry name" value="SLC-NCS1sbd_NRT1-like"/>
    <property type="match status" value="1"/>
</dbReference>
<name>A0ABR4HQD2_9EURO</name>
<keyword evidence="8" id="KW-1185">Reference proteome</keyword>
<organism evidence="7 8">
    <name type="scientific">Aspergillus granulosus</name>
    <dbReference type="NCBI Taxonomy" id="176169"/>
    <lineage>
        <taxon>Eukaryota</taxon>
        <taxon>Fungi</taxon>
        <taxon>Dikarya</taxon>
        <taxon>Ascomycota</taxon>
        <taxon>Pezizomycotina</taxon>
        <taxon>Eurotiomycetes</taxon>
        <taxon>Eurotiomycetidae</taxon>
        <taxon>Eurotiales</taxon>
        <taxon>Aspergillaceae</taxon>
        <taxon>Aspergillus</taxon>
        <taxon>Aspergillus subgen. Nidulantes</taxon>
    </lineage>
</organism>
<comment type="subcellular location">
    <subcellularLocation>
        <location evidence="1">Membrane</location>
        <topology evidence="1">Multi-pass membrane protein</topology>
    </subcellularLocation>
</comment>
<feature type="transmembrane region" description="Helical" evidence="6">
    <location>
        <begin position="338"/>
        <end position="356"/>
    </location>
</feature>
<feature type="transmembrane region" description="Helical" evidence="6">
    <location>
        <begin position="377"/>
        <end position="397"/>
    </location>
</feature>
<feature type="transmembrane region" description="Helical" evidence="6">
    <location>
        <begin position="493"/>
        <end position="511"/>
    </location>
</feature>
<dbReference type="PANTHER" id="PTHR30618">
    <property type="entry name" value="NCS1 FAMILY PURINE/PYRIMIDINE TRANSPORTER"/>
    <property type="match status" value="1"/>
</dbReference>
<feature type="transmembrane region" description="Helical" evidence="6">
    <location>
        <begin position="403"/>
        <end position="427"/>
    </location>
</feature>
<dbReference type="Pfam" id="PF02133">
    <property type="entry name" value="Transp_cyt_pur"/>
    <property type="match status" value="1"/>
</dbReference>
<dbReference type="InterPro" id="IPR045225">
    <property type="entry name" value="Uracil/uridine/allantoin_perm"/>
</dbReference>
<evidence type="ECO:0000256" key="3">
    <source>
        <dbReference type="ARBA" id="ARBA00022692"/>
    </source>
</evidence>
<feature type="transmembrane region" description="Helical" evidence="6">
    <location>
        <begin position="448"/>
        <end position="473"/>
    </location>
</feature>
<reference evidence="7 8" key="1">
    <citation type="submission" date="2024-07" db="EMBL/GenBank/DDBJ databases">
        <title>Section-level genome sequencing and comparative genomics of Aspergillus sections Usti and Cavernicolus.</title>
        <authorList>
            <consortium name="Lawrence Berkeley National Laboratory"/>
            <person name="Nybo J.L."/>
            <person name="Vesth T.C."/>
            <person name="Theobald S."/>
            <person name="Frisvad J.C."/>
            <person name="Larsen T.O."/>
            <person name="Kjaerboelling I."/>
            <person name="Rothschild-Mancinelli K."/>
            <person name="Lyhne E.K."/>
            <person name="Kogle M.E."/>
            <person name="Barry K."/>
            <person name="Clum A."/>
            <person name="Na H."/>
            <person name="Ledsgaard L."/>
            <person name="Lin J."/>
            <person name="Lipzen A."/>
            <person name="Kuo A."/>
            <person name="Riley R."/>
            <person name="Mondo S."/>
            <person name="Labutti K."/>
            <person name="Haridas S."/>
            <person name="Pangalinan J."/>
            <person name="Salamov A.A."/>
            <person name="Simmons B.A."/>
            <person name="Magnuson J.K."/>
            <person name="Chen J."/>
            <person name="Drula E."/>
            <person name="Henrissat B."/>
            <person name="Wiebenga A."/>
            <person name="Lubbers R.J."/>
            <person name="Gomes A.C."/>
            <person name="Makela M.R."/>
            <person name="Stajich J."/>
            <person name="Grigoriev I.V."/>
            <person name="Mortensen U.H."/>
            <person name="De Vries R.P."/>
            <person name="Baker S.E."/>
            <person name="Andersen M.R."/>
        </authorList>
    </citation>
    <scope>NUCLEOTIDE SEQUENCE [LARGE SCALE GENOMIC DNA]</scope>
    <source>
        <strain evidence="7 8">CBS 588.65</strain>
    </source>
</reference>
<evidence type="ECO:0000256" key="1">
    <source>
        <dbReference type="ARBA" id="ARBA00004141"/>
    </source>
</evidence>
<gene>
    <name evidence="7" type="ORF">BJX63DRAFT_440713</name>
</gene>
<feature type="transmembrane region" description="Helical" evidence="6">
    <location>
        <begin position="289"/>
        <end position="318"/>
    </location>
</feature>
<sequence length="586" mass="65198">MTWVTRVKQAFSSREAFLKAIETREVDGENKADFNEDLLPTEPERRSWGWVHFFTYYLTTSFSPTSYNLGASLASIGLQWWHTLIASVIASIFLSIVVVLNSRGATRYHVGFPVIARSSAGPRGAKFFIFVRGAVAVIFFSTNLYYGGMLMAILLRCIFGTAWDSIPNHLPADAGITSANLLAFFIYWFFQMALMFVHPIMLRHIFIIKAFYCTIALFVVLGWAIHQNNGSIGNFNFDGQVILSGSQLVWPMISAINSVCAALCPILINQPDIARYAQQPYQATWSQTLGIFISKILIMFLSAGTTSAAQGFLGTSYWNVWDLYDAILTTYWGPGARAGIFFACFGMVLAILATNAGTNSLPAGADMSGLLPRYINIVRGQIICGLLGPLFFPWKIIANASSFLTFLSSYTVFLMPICGIMVVDYWLIRHGNLHVPSLYSRELGTPYVYWKGWNLRAIAAWAVGTAFVIHGVAGRLDASLTGQASKDMYKLGFLLSFCMGAGVYYLGCLVFPERIYPEGREGQPQTWEYMADSEGFFEGESLDTIRMRGGILNGVKMERDIEREPSPLLQQSFDNTMRLIGSAQLE</sequence>
<keyword evidence="5 6" id="KW-0472">Membrane</keyword>
<evidence type="ECO:0000256" key="4">
    <source>
        <dbReference type="ARBA" id="ARBA00022989"/>
    </source>
</evidence>
<dbReference type="EMBL" id="JBFXLT010000017">
    <property type="protein sequence ID" value="KAL2817562.1"/>
    <property type="molecule type" value="Genomic_DNA"/>
</dbReference>
<evidence type="ECO:0000256" key="6">
    <source>
        <dbReference type="SAM" id="Phobius"/>
    </source>
</evidence>
<protein>
    <submittedName>
        <fullName evidence="7">Permease for cytosine/purines, uracil, thiamine, allantoin-domain-containing protein</fullName>
    </submittedName>
</protein>
<evidence type="ECO:0000256" key="5">
    <source>
        <dbReference type="ARBA" id="ARBA00023136"/>
    </source>
</evidence>
<feature type="transmembrane region" description="Helical" evidence="6">
    <location>
        <begin position="206"/>
        <end position="225"/>
    </location>
</feature>
<feature type="transmembrane region" description="Helical" evidence="6">
    <location>
        <begin position="80"/>
        <end position="100"/>
    </location>
</feature>
<evidence type="ECO:0000313" key="8">
    <source>
        <dbReference type="Proteomes" id="UP001610334"/>
    </source>
</evidence>
<feature type="transmembrane region" description="Helical" evidence="6">
    <location>
        <begin position="248"/>
        <end position="268"/>
    </location>
</feature>
<dbReference type="Gene3D" id="1.10.4160.10">
    <property type="entry name" value="Hydantoin permease"/>
    <property type="match status" value="1"/>
</dbReference>
<proteinExistence type="inferred from homology"/>
<keyword evidence="4 6" id="KW-1133">Transmembrane helix</keyword>
<accession>A0ABR4HQD2</accession>